<accession>A0A2P2MAM4</accession>
<keyword evidence="1" id="KW-0472">Membrane</keyword>
<dbReference type="EMBL" id="GGEC01046794">
    <property type="protein sequence ID" value="MBX27278.1"/>
    <property type="molecule type" value="Transcribed_RNA"/>
</dbReference>
<name>A0A2P2MAM4_RHIMU</name>
<reference evidence="2" key="1">
    <citation type="submission" date="2018-02" db="EMBL/GenBank/DDBJ databases">
        <title>Rhizophora mucronata_Transcriptome.</title>
        <authorList>
            <person name="Meera S.P."/>
            <person name="Sreeshan A."/>
            <person name="Augustine A."/>
        </authorList>
    </citation>
    <scope>NUCLEOTIDE SEQUENCE</scope>
    <source>
        <tissue evidence="2">Leaf</tissue>
    </source>
</reference>
<dbReference type="AlphaFoldDB" id="A0A2P2MAM4"/>
<keyword evidence="1" id="KW-0812">Transmembrane</keyword>
<keyword evidence="1" id="KW-1133">Transmembrane helix</keyword>
<sequence length="118" mass="13518">MKPLLTILHNIFYATGIEQKVILGCGIGSQVTIIGVTGIFWGLMPSTYSLGFILRFTCLPDFFLMKPIYIYKWLQSNSVVHVQLGSLIILDYEIMGKQLESRYLYTYNLLHLLKLLPD</sequence>
<organism evidence="2">
    <name type="scientific">Rhizophora mucronata</name>
    <name type="common">Asiatic mangrove</name>
    <dbReference type="NCBI Taxonomy" id="61149"/>
    <lineage>
        <taxon>Eukaryota</taxon>
        <taxon>Viridiplantae</taxon>
        <taxon>Streptophyta</taxon>
        <taxon>Embryophyta</taxon>
        <taxon>Tracheophyta</taxon>
        <taxon>Spermatophyta</taxon>
        <taxon>Magnoliopsida</taxon>
        <taxon>eudicotyledons</taxon>
        <taxon>Gunneridae</taxon>
        <taxon>Pentapetalae</taxon>
        <taxon>rosids</taxon>
        <taxon>fabids</taxon>
        <taxon>Malpighiales</taxon>
        <taxon>Rhizophoraceae</taxon>
        <taxon>Rhizophora</taxon>
    </lineage>
</organism>
<evidence type="ECO:0000313" key="2">
    <source>
        <dbReference type="EMBL" id="MBX27278.1"/>
    </source>
</evidence>
<evidence type="ECO:0000256" key="1">
    <source>
        <dbReference type="SAM" id="Phobius"/>
    </source>
</evidence>
<proteinExistence type="predicted"/>
<protein>
    <submittedName>
        <fullName evidence="2">Uncharacterized protein</fullName>
    </submittedName>
</protein>
<feature type="transmembrane region" description="Helical" evidence="1">
    <location>
        <begin position="21"/>
        <end position="41"/>
    </location>
</feature>